<dbReference type="AlphaFoldDB" id="A0A317N671"/>
<sequence>MTEDAILQFLSDHYESGATLGLHIGRVLFDLSSPLALAILNFLAS</sequence>
<name>A0A317N671_9NOCA</name>
<dbReference type="Proteomes" id="UP000246410">
    <property type="component" value="Unassembled WGS sequence"/>
</dbReference>
<dbReference type="EMBL" id="QGTL01000012">
    <property type="protein sequence ID" value="PWV70786.1"/>
    <property type="molecule type" value="Genomic_DNA"/>
</dbReference>
<evidence type="ECO:0000313" key="1">
    <source>
        <dbReference type="EMBL" id="PWV70786.1"/>
    </source>
</evidence>
<reference evidence="1 2" key="1">
    <citation type="submission" date="2018-05" db="EMBL/GenBank/DDBJ databases">
        <title>Genomic Encyclopedia of Type Strains, Phase IV (KMG-IV): sequencing the most valuable type-strain genomes for metagenomic binning, comparative biology and taxonomic classification.</title>
        <authorList>
            <person name="Goeker M."/>
        </authorList>
    </citation>
    <scope>NUCLEOTIDE SEQUENCE [LARGE SCALE GENOMIC DNA]</scope>
    <source>
        <strain evidence="1 2">DSM 44717</strain>
    </source>
</reference>
<accession>A0A317N671</accession>
<comment type="caution">
    <text evidence="1">The sequence shown here is derived from an EMBL/GenBank/DDBJ whole genome shotgun (WGS) entry which is preliminary data.</text>
</comment>
<proteinExistence type="predicted"/>
<gene>
    <name evidence="1" type="ORF">DFR69_112206</name>
</gene>
<protein>
    <submittedName>
        <fullName evidence="1">Uncharacterized protein</fullName>
    </submittedName>
</protein>
<organism evidence="1 2">
    <name type="scientific">Nocardia neocaledoniensis</name>
    <dbReference type="NCBI Taxonomy" id="236511"/>
    <lineage>
        <taxon>Bacteria</taxon>
        <taxon>Bacillati</taxon>
        <taxon>Actinomycetota</taxon>
        <taxon>Actinomycetes</taxon>
        <taxon>Mycobacteriales</taxon>
        <taxon>Nocardiaceae</taxon>
        <taxon>Nocardia</taxon>
    </lineage>
</organism>
<evidence type="ECO:0000313" key="2">
    <source>
        <dbReference type="Proteomes" id="UP000246410"/>
    </source>
</evidence>
<dbReference type="RefSeq" id="WP_167456419.1">
    <property type="nucleotide sequence ID" value="NZ_JARWQV010000139.1"/>
</dbReference>
<keyword evidence="2" id="KW-1185">Reference proteome</keyword>